<dbReference type="Gene3D" id="2.60.40.1120">
    <property type="entry name" value="Carboxypeptidase-like, regulatory domain"/>
    <property type="match status" value="1"/>
</dbReference>
<dbReference type="GO" id="GO:0009279">
    <property type="term" value="C:cell outer membrane"/>
    <property type="evidence" value="ECO:0007669"/>
    <property type="project" value="UniProtKB-SubCell"/>
</dbReference>
<evidence type="ECO:0000256" key="3">
    <source>
        <dbReference type="ARBA" id="ARBA00022452"/>
    </source>
</evidence>
<sequence>MMLCCFLSLTTHANAQSQSVSGVVSDESGVSIPGVSVVEKGTQNGTVTNIDGEFTLKVVSKNAIVVFSFVGYKTVEFQADVNQNMNISLEEETLGLEEVVVVGYGSVKKSDLTGSVSSVKMDVVPMKPSNSIDGLLQGQSAGVQVVSSSDDPGEGATIRIRGGSSYRSGNEPLVVVDGFPIGNAGDIKQISPSDIESMEILKDASSTAIYGSRGANGVIMITTKKGSKNSTEITVSQQNTISEFTSDLNLWRDPVLMAGLSNESRINGGYVPLYIGANDPNGVYYPSVSELKSGSWKYNTRWDDVVFRTPVSNNTNVAIRSQNEKTQFSLSTTYFTDEGVYIEDNYEKLNANLNIIHKVYDKLTVGTNVIFSKGERNNNGGLAYWRNPIFPVYNDNDASKGYYMVGTQDYSHPIALTENKSNTTEFQDFLGSAFAEAQILPSLSLKSQVNYQSRRSTTDFYNPKVYTEDGAFNNGAGGIDNWESNEIVAETFMTFNKTFNEVHNLNAMGGFSYRYKKDRSSSLRAYDFLNESLRSGNLSSGNPEKQSVDNALSEEVMYSVMGRLNYVYDSKYMATVTMRADASSKFGENNQWGYFPSGALGWKMHHEDFIKDLEIFDELKLRTSYGISGNQEPIGAYLINSQYGEDQYYVNGSWQTAIGPGYVGRWDSQTGKKLWSGIPNPDLKWETTRQFNVGVDMAFLNRRLRVVVDYYNKYTDDLLRERWLSPSSAYDLMWVNGGEIKNQGVEVTIDGDIINKKDWKVSGTLIFSKNKNEVMSLGDELAFGLSEDPNNGMKYEFNGSTVEAFRAVPNILGIGEAVNVFYGRKVDGIIQTTQEGLAAGLEGKEAQPGEFKYVDINEDGVVDENDRTVIGDPNPDFTASLNLQVSYKNFDLAMFFNGSFGQDIFNTKAFSEPSNQPLRWTQDNTTNDYPSLREGRSLYMSDWYIQEGSYVRLQNVSLGYNIPDLGVSWFKRGRIYMNATNLFTITDFDGYDPELGSDGIYWGGYPKLRKWTLGVELTF</sequence>
<reference evidence="12 13" key="1">
    <citation type="journal article" date="2017" name="Front. Microbiol.">
        <title>Labilibaculum manganireducens gen. nov., sp. nov. and Labilibaculum filiforme sp. nov., Novel Bacteroidetes Isolated from Subsurface Sediments of the Baltic Sea.</title>
        <authorList>
            <person name="Vandieken V."/>
            <person name="Marshall I.P."/>
            <person name="Niemann H."/>
            <person name="Engelen B."/>
            <person name="Cypionka H."/>
        </authorList>
    </citation>
    <scope>NUCLEOTIDE SEQUENCE [LARGE SCALE GENOMIC DNA]</scope>
    <source>
        <strain evidence="12 13">59.16B</strain>
    </source>
</reference>
<dbReference type="InterPro" id="IPR023997">
    <property type="entry name" value="TonB-dep_OMP_SusC/RagA_CS"/>
</dbReference>
<dbReference type="NCBIfam" id="TIGR04056">
    <property type="entry name" value="OMP_RagA_SusC"/>
    <property type="match status" value="1"/>
</dbReference>
<keyword evidence="13" id="KW-1185">Reference proteome</keyword>
<keyword evidence="5 9" id="KW-0798">TonB box</keyword>
<dbReference type="OrthoDB" id="9768177at2"/>
<evidence type="ECO:0000313" key="13">
    <source>
        <dbReference type="Proteomes" id="UP000233535"/>
    </source>
</evidence>
<evidence type="ECO:0000259" key="10">
    <source>
        <dbReference type="Pfam" id="PF00593"/>
    </source>
</evidence>
<dbReference type="FunFam" id="2.170.130.10:FF:000008">
    <property type="entry name" value="SusC/RagA family TonB-linked outer membrane protein"/>
    <property type="match status" value="1"/>
</dbReference>
<evidence type="ECO:0000256" key="9">
    <source>
        <dbReference type="RuleBase" id="RU003357"/>
    </source>
</evidence>
<dbReference type="NCBIfam" id="TIGR04057">
    <property type="entry name" value="SusC_RagA_signa"/>
    <property type="match status" value="1"/>
</dbReference>
<dbReference type="Proteomes" id="UP000233535">
    <property type="component" value="Unassembled WGS sequence"/>
</dbReference>
<comment type="subcellular location">
    <subcellularLocation>
        <location evidence="1 8">Cell outer membrane</location>
        <topology evidence="1 8">Multi-pass membrane protein</topology>
    </subcellularLocation>
</comment>
<evidence type="ECO:0000256" key="5">
    <source>
        <dbReference type="ARBA" id="ARBA00023077"/>
    </source>
</evidence>
<evidence type="ECO:0000256" key="8">
    <source>
        <dbReference type="PROSITE-ProRule" id="PRU01360"/>
    </source>
</evidence>
<dbReference type="SUPFAM" id="SSF56935">
    <property type="entry name" value="Porins"/>
    <property type="match status" value="1"/>
</dbReference>
<gene>
    <name evidence="12" type="ORF">BZG02_03210</name>
</gene>
<dbReference type="Pfam" id="PF13715">
    <property type="entry name" value="CarbopepD_reg_2"/>
    <property type="match status" value="1"/>
</dbReference>
<name>A0A2N3I3K3_9BACT</name>
<dbReference type="AlphaFoldDB" id="A0A2N3I3K3"/>
<evidence type="ECO:0000256" key="4">
    <source>
        <dbReference type="ARBA" id="ARBA00022692"/>
    </source>
</evidence>
<evidence type="ECO:0000256" key="1">
    <source>
        <dbReference type="ARBA" id="ARBA00004571"/>
    </source>
</evidence>
<feature type="domain" description="TonB-dependent receptor plug" evidence="11">
    <location>
        <begin position="109"/>
        <end position="218"/>
    </location>
</feature>
<dbReference type="InterPro" id="IPR000531">
    <property type="entry name" value="Beta-barrel_TonB"/>
</dbReference>
<dbReference type="Gene3D" id="2.40.170.20">
    <property type="entry name" value="TonB-dependent receptor, beta-barrel domain"/>
    <property type="match status" value="1"/>
</dbReference>
<keyword evidence="2 8" id="KW-0813">Transport</keyword>
<keyword evidence="7 8" id="KW-0998">Cell outer membrane</keyword>
<organism evidence="12 13">
    <name type="scientific">Labilibaculum filiforme</name>
    <dbReference type="NCBI Taxonomy" id="1940526"/>
    <lineage>
        <taxon>Bacteria</taxon>
        <taxon>Pseudomonadati</taxon>
        <taxon>Bacteroidota</taxon>
        <taxon>Bacteroidia</taxon>
        <taxon>Marinilabiliales</taxon>
        <taxon>Marinifilaceae</taxon>
        <taxon>Labilibaculum</taxon>
    </lineage>
</organism>
<dbReference type="InterPro" id="IPR036942">
    <property type="entry name" value="Beta-barrel_TonB_sf"/>
</dbReference>
<comment type="similarity">
    <text evidence="8 9">Belongs to the TonB-dependent receptor family.</text>
</comment>
<dbReference type="InterPro" id="IPR012910">
    <property type="entry name" value="Plug_dom"/>
</dbReference>
<evidence type="ECO:0000259" key="11">
    <source>
        <dbReference type="Pfam" id="PF07715"/>
    </source>
</evidence>
<dbReference type="Gene3D" id="2.170.130.10">
    <property type="entry name" value="TonB-dependent receptor, plug domain"/>
    <property type="match status" value="1"/>
</dbReference>
<evidence type="ECO:0000256" key="2">
    <source>
        <dbReference type="ARBA" id="ARBA00022448"/>
    </source>
</evidence>
<keyword evidence="3 8" id="KW-1134">Transmembrane beta strand</keyword>
<accession>A0A2N3I3K3</accession>
<keyword evidence="4 8" id="KW-0812">Transmembrane</keyword>
<dbReference type="PROSITE" id="PS52016">
    <property type="entry name" value="TONB_DEPENDENT_REC_3"/>
    <property type="match status" value="1"/>
</dbReference>
<proteinExistence type="inferred from homology"/>
<evidence type="ECO:0000313" key="12">
    <source>
        <dbReference type="EMBL" id="PKQ64876.1"/>
    </source>
</evidence>
<evidence type="ECO:0000256" key="7">
    <source>
        <dbReference type="ARBA" id="ARBA00023237"/>
    </source>
</evidence>
<feature type="domain" description="TonB-dependent receptor-like beta-barrel" evidence="10">
    <location>
        <begin position="375"/>
        <end position="982"/>
    </location>
</feature>
<comment type="caution">
    <text evidence="12">The sequence shown here is derived from an EMBL/GenBank/DDBJ whole genome shotgun (WGS) entry which is preliminary data.</text>
</comment>
<dbReference type="Pfam" id="PF07715">
    <property type="entry name" value="Plug"/>
    <property type="match status" value="1"/>
</dbReference>
<keyword evidence="6 8" id="KW-0472">Membrane</keyword>
<dbReference type="InterPro" id="IPR039426">
    <property type="entry name" value="TonB-dep_rcpt-like"/>
</dbReference>
<dbReference type="InterPro" id="IPR008969">
    <property type="entry name" value="CarboxyPept-like_regulatory"/>
</dbReference>
<dbReference type="Pfam" id="PF00593">
    <property type="entry name" value="TonB_dep_Rec_b-barrel"/>
    <property type="match status" value="1"/>
</dbReference>
<dbReference type="SUPFAM" id="SSF49464">
    <property type="entry name" value="Carboxypeptidase regulatory domain-like"/>
    <property type="match status" value="1"/>
</dbReference>
<evidence type="ECO:0000256" key="6">
    <source>
        <dbReference type="ARBA" id="ARBA00023136"/>
    </source>
</evidence>
<dbReference type="InterPro" id="IPR037066">
    <property type="entry name" value="Plug_dom_sf"/>
</dbReference>
<dbReference type="InterPro" id="IPR023996">
    <property type="entry name" value="TonB-dep_OMP_SusC/RagA"/>
</dbReference>
<protein>
    <submittedName>
        <fullName evidence="12">SusC/RagA family protein</fullName>
    </submittedName>
</protein>
<dbReference type="EMBL" id="MVDD01000002">
    <property type="protein sequence ID" value="PKQ64876.1"/>
    <property type="molecule type" value="Genomic_DNA"/>
</dbReference>